<dbReference type="EMBL" id="POTM01000004">
    <property type="protein sequence ID" value="TLH80874.1"/>
    <property type="molecule type" value="Genomic_DNA"/>
</dbReference>
<reference evidence="1 2" key="1">
    <citation type="submission" date="2018-01" db="EMBL/GenBank/DDBJ databases">
        <title>Comparative genomics of Mycobacterium mucogenicum and Mycobacterium neoaurum clade members emphasizing tRNA and non-coding RNA.</title>
        <authorList>
            <person name="Behra P.R.K."/>
            <person name="Pettersson B.M.F."/>
            <person name="Das S."/>
            <person name="Dasgupta S."/>
            <person name="Kirsebom L.A."/>
        </authorList>
    </citation>
    <scope>NUCLEOTIDE SEQUENCE [LARGE SCALE GENOMIC DNA]</scope>
    <source>
        <strain evidence="1 2">DSM 45104</strain>
    </source>
</reference>
<protein>
    <recommendedName>
        <fullName evidence="3">DUF4012 domain-containing protein</fullName>
    </recommendedName>
</protein>
<evidence type="ECO:0000313" key="2">
    <source>
        <dbReference type="Proteomes" id="UP000309984"/>
    </source>
</evidence>
<evidence type="ECO:0000313" key="1">
    <source>
        <dbReference type="EMBL" id="TLH80874.1"/>
    </source>
</evidence>
<dbReference type="InterPro" id="IPR025101">
    <property type="entry name" value="DUF4012"/>
</dbReference>
<organism evidence="1 2">
    <name type="scientific">Mycolicibacterium phocaicum</name>
    <dbReference type="NCBI Taxonomy" id="319706"/>
    <lineage>
        <taxon>Bacteria</taxon>
        <taxon>Bacillati</taxon>
        <taxon>Actinomycetota</taxon>
        <taxon>Actinomycetes</taxon>
        <taxon>Mycobacteriales</taxon>
        <taxon>Mycobacteriaceae</taxon>
        <taxon>Mycolicibacterium</taxon>
    </lineage>
</organism>
<dbReference type="AlphaFoldDB" id="A0AA94RHT0"/>
<gene>
    <name evidence="1" type="ORF">C1S79_01395</name>
</gene>
<keyword evidence="2" id="KW-1185">Reference proteome</keyword>
<evidence type="ECO:0008006" key="3">
    <source>
        <dbReference type="Google" id="ProtNLM"/>
    </source>
</evidence>
<dbReference type="Proteomes" id="UP000309984">
    <property type="component" value="Unassembled WGS sequence"/>
</dbReference>
<accession>A0AA94RHT0</accession>
<comment type="caution">
    <text evidence="1">The sequence shown here is derived from an EMBL/GenBank/DDBJ whole genome shotgun (WGS) entry which is preliminary data.</text>
</comment>
<proteinExistence type="predicted"/>
<dbReference type="Pfam" id="PF13196">
    <property type="entry name" value="DUF4012"/>
    <property type="match status" value="1"/>
</dbReference>
<sequence>MQAKDALSKGHADAAVQHANAVQAHARKASDATESIPWALAAKLPWLGSPFETGQQMSKVILGFANDVLTPASHIGLALAPDKLFAGSRLDVHTLRNEEPTLARLSLEAKRFDAEAKAVTKPAYLSEVADARDKLQSQISTVARILDTAALAARIAPAMMGADGPTTYFMGFQTNAEARGTGGITGGFGILHFDDGAPSVSTLGPDNDLSGLFQPVDLGPEYSAEYAWANAGTDIRNSNMSSHFPYAAQIWRSMWAQKSGSNVDGAIAIDPVALSYILGAIGHVTMPDGEEITKDNVVQLTESTAYSRFPLDQSARKQYLQDIAAEIVKKMTSSIQSPHQLLAALGKAVGERRIAVWSSSEISQALLEQTPLAHQIPDDAAPYAEFVANNLAGNKMDYYLKREITYTADQCGGPTRNSTVTLKLTNDAPDTELPDYVAGVGGLSSNVKLTMPRGSMLTSIKLIATKGSKLETAFANGQLAPVFAGVERGHPVFELQVVIPPKQSGVLTFHLTEPTSPGAARVPIQPLIDHVVPDVRVPNCR</sequence>
<name>A0AA94RHT0_9MYCO</name>